<gene>
    <name evidence="9 11" type="primary">gmk</name>
    <name evidence="11" type="ORF">BN1224_DC9_AO_00120</name>
</gene>
<dbReference type="EMBL" id="LN847023">
    <property type="protein sequence ID" value="CRI42248.1"/>
    <property type="molecule type" value="Genomic_DNA"/>
</dbReference>
<evidence type="ECO:0000259" key="10">
    <source>
        <dbReference type="PROSITE" id="PS50052"/>
    </source>
</evidence>
<dbReference type="InterPro" id="IPR008144">
    <property type="entry name" value="Guanylate_kin-like_dom"/>
</dbReference>
<evidence type="ECO:0000313" key="11">
    <source>
        <dbReference type="EMBL" id="CRI42248.1"/>
    </source>
</evidence>
<dbReference type="AlphaFoldDB" id="A0A0F7WXW3"/>
<dbReference type="GO" id="GO:0005524">
    <property type="term" value="F:ATP binding"/>
    <property type="evidence" value="ECO:0007669"/>
    <property type="project" value="UniProtKB-UniRule"/>
</dbReference>
<keyword evidence="7 9" id="KW-0067">ATP-binding</keyword>
<evidence type="ECO:0000256" key="1">
    <source>
        <dbReference type="ARBA" id="ARBA00005790"/>
    </source>
</evidence>
<name>A0A0F7WXW3_CHLPN</name>
<dbReference type="PROSITE" id="PS00856">
    <property type="entry name" value="GUANYLATE_KINASE_1"/>
    <property type="match status" value="1"/>
</dbReference>
<evidence type="ECO:0000256" key="3">
    <source>
        <dbReference type="ARBA" id="ARBA00016296"/>
    </source>
</evidence>
<dbReference type="PANTHER" id="PTHR23117:SF13">
    <property type="entry name" value="GUANYLATE KINASE"/>
    <property type="match status" value="1"/>
</dbReference>
<dbReference type="InterPro" id="IPR027417">
    <property type="entry name" value="P-loop_NTPase"/>
</dbReference>
<dbReference type="PROSITE" id="PS50052">
    <property type="entry name" value="GUANYLATE_KINASE_2"/>
    <property type="match status" value="1"/>
</dbReference>
<comment type="subcellular location">
    <subcellularLocation>
        <location evidence="9">Cytoplasm</location>
    </subcellularLocation>
</comment>
<dbReference type="InterPro" id="IPR017665">
    <property type="entry name" value="Guanylate_kinase"/>
</dbReference>
<dbReference type="EC" id="2.7.4.8" evidence="2 9"/>
<comment type="catalytic activity">
    <reaction evidence="9">
        <text>GMP + ATP = GDP + ADP</text>
        <dbReference type="Rhea" id="RHEA:20780"/>
        <dbReference type="ChEBI" id="CHEBI:30616"/>
        <dbReference type="ChEBI" id="CHEBI:58115"/>
        <dbReference type="ChEBI" id="CHEBI:58189"/>
        <dbReference type="ChEBI" id="CHEBI:456216"/>
        <dbReference type="EC" id="2.7.4.8"/>
    </reaction>
</comment>
<accession>A0A0F7WXW3</accession>
<evidence type="ECO:0000256" key="9">
    <source>
        <dbReference type="HAMAP-Rule" id="MF_00328"/>
    </source>
</evidence>
<dbReference type="CDD" id="cd00071">
    <property type="entry name" value="GMPK"/>
    <property type="match status" value="1"/>
</dbReference>
<protein>
    <recommendedName>
        <fullName evidence="3 9">Guanylate kinase</fullName>
        <ecNumber evidence="2 9">2.7.4.8</ecNumber>
    </recommendedName>
    <alternativeName>
        <fullName evidence="8 9">GMP kinase</fullName>
    </alternativeName>
</protein>
<dbReference type="GO" id="GO:0005829">
    <property type="term" value="C:cytosol"/>
    <property type="evidence" value="ECO:0007669"/>
    <property type="project" value="TreeGrafter"/>
</dbReference>
<dbReference type="Pfam" id="PF00625">
    <property type="entry name" value="Guanylate_kin"/>
    <property type="match status" value="1"/>
</dbReference>
<keyword evidence="5 9" id="KW-0547">Nucleotide-binding</keyword>
<evidence type="ECO:0000256" key="4">
    <source>
        <dbReference type="ARBA" id="ARBA00022679"/>
    </source>
</evidence>
<evidence type="ECO:0000256" key="5">
    <source>
        <dbReference type="ARBA" id="ARBA00022741"/>
    </source>
</evidence>
<evidence type="ECO:0000256" key="2">
    <source>
        <dbReference type="ARBA" id="ARBA00012961"/>
    </source>
</evidence>
<keyword evidence="6 9" id="KW-0418">Kinase</keyword>
<dbReference type="SMART" id="SM00072">
    <property type="entry name" value="GuKc"/>
    <property type="match status" value="1"/>
</dbReference>
<dbReference type="SUPFAM" id="SSF52540">
    <property type="entry name" value="P-loop containing nucleoside triphosphate hydrolases"/>
    <property type="match status" value="1"/>
</dbReference>
<proteinExistence type="inferred from homology"/>
<keyword evidence="4 9" id="KW-0808">Transferase</keyword>
<dbReference type="InterPro" id="IPR008145">
    <property type="entry name" value="GK/Ca_channel_bsu"/>
</dbReference>
<dbReference type="GO" id="GO:0004385">
    <property type="term" value="F:GMP kinase activity"/>
    <property type="evidence" value="ECO:0007669"/>
    <property type="project" value="UniProtKB-UniRule"/>
</dbReference>
<dbReference type="FunFam" id="3.30.63.10:FF:000002">
    <property type="entry name" value="Guanylate kinase 1"/>
    <property type="match status" value="1"/>
</dbReference>
<comment type="function">
    <text evidence="9">Essential for recycling GMP and indirectly, cGMP.</text>
</comment>
<comment type="similarity">
    <text evidence="1 9">Belongs to the guanylate kinase family.</text>
</comment>
<evidence type="ECO:0000256" key="8">
    <source>
        <dbReference type="ARBA" id="ARBA00030128"/>
    </source>
</evidence>
<dbReference type="HAMAP" id="MF_00328">
    <property type="entry name" value="Guanylate_kinase"/>
    <property type="match status" value="1"/>
</dbReference>
<dbReference type="NCBIfam" id="TIGR03263">
    <property type="entry name" value="guanyl_kin"/>
    <property type="match status" value="1"/>
</dbReference>
<sequence>MNKILVDSPFSPDHQKCCPKLFTISAPAGVGKTTLVRMLEQEFSSAFAETISVTTRKPREGEVPGKDYHFVSHEEFQRLLDRQALLEWVFLFGEYYGTSMLEIERIWSLGKHAVAVIDIQGALFIRSRMPSVSIFIAPPSQEELERRLASRGSEEGSQRKERLEHSLIELAAANQFDYVIINDDLNQAYKVLKSIFIAEEHRNIL</sequence>
<organism evidence="11">
    <name type="scientific">Chlamydia pneumoniae</name>
    <name type="common">Chlamydophila pneumoniae</name>
    <dbReference type="NCBI Taxonomy" id="83558"/>
    <lineage>
        <taxon>Bacteria</taxon>
        <taxon>Pseudomonadati</taxon>
        <taxon>Chlamydiota</taxon>
        <taxon>Chlamydiia</taxon>
        <taxon>Chlamydiales</taxon>
        <taxon>Chlamydiaceae</taxon>
        <taxon>Chlamydia/Chlamydophila group</taxon>
        <taxon>Chlamydia</taxon>
    </lineage>
</organism>
<evidence type="ECO:0000256" key="7">
    <source>
        <dbReference type="ARBA" id="ARBA00022840"/>
    </source>
</evidence>
<feature type="binding site" evidence="9">
    <location>
        <begin position="26"/>
        <end position="33"/>
    </location>
    <ligand>
        <name>ATP</name>
        <dbReference type="ChEBI" id="CHEBI:30616"/>
    </ligand>
</feature>
<keyword evidence="9" id="KW-0963">Cytoplasm</keyword>
<evidence type="ECO:0000256" key="6">
    <source>
        <dbReference type="ARBA" id="ARBA00022777"/>
    </source>
</evidence>
<dbReference type="PANTHER" id="PTHR23117">
    <property type="entry name" value="GUANYLATE KINASE-RELATED"/>
    <property type="match status" value="1"/>
</dbReference>
<feature type="domain" description="Guanylate kinase-like" evidence="10">
    <location>
        <begin position="19"/>
        <end position="197"/>
    </location>
</feature>
<dbReference type="Gene3D" id="3.40.50.300">
    <property type="entry name" value="P-loop containing nucleotide triphosphate hydrolases"/>
    <property type="match status" value="1"/>
</dbReference>
<dbReference type="InterPro" id="IPR020590">
    <property type="entry name" value="Guanylate_kinase_CS"/>
</dbReference>
<reference evidence="11" key="1">
    <citation type="submission" date="2015-05" db="EMBL/GenBank/DDBJ databases">
        <authorList>
            <person name="Rattei Thomas"/>
        </authorList>
    </citation>
    <scope>NUCLEOTIDE SEQUENCE</scope>
    <source>
        <strain evidence="11">DC9</strain>
    </source>
</reference>